<accession>A0ABY5TXP3</accession>
<proteinExistence type="predicted"/>
<reference evidence="2" key="1">
    <citation type="submission" date="2022-08" db="EMBL/GenBank/DDBJ databases">
        <title>Complete genome sequence of Mycoplasma cottewii type strain VIS.</title>
        <authorList>
            <person name="Spergser J."/>
        </authorList>
    </citation>
    <scope>NUCLEOTIDE SEQUENCE</scope>
    <source>
        <strain evidence="2">VIS</strain>
    </source>
</reference>
<organism evidence="2 3">
    <name type="scientific">Mycoplasma cottewii</name>
    <dbReference type="NCBI Taxonomy" id="51364"/>
    <lineage>
        <taxon>Bacteria</taxon>
        <taxon>Bacillati</taxon>
        <taxon>Mycoplasmatota</taxon>
        <taxon>Mollicutes</taxon>
        <taxon>Mycoplasmataceae</taxon>
        <taxon>Mycoplasma</taxon>
    </lineage>
</organism>
<dbReference type="EMBL" id="CP103424">
    <property type="protein sequence ID" value="UWD35412.1"/>
    <property type="molecule type" value="Genomic_DNA"/>
</dbReference>
<dbReference type="Proteomes" id="UP001059819">
    <property type="component" value="Chromosome"/>
</dbReference>
<name>A0ABY5TXP3_9MOLU</name>
<dbReference type="InterPro" id="IPR010989">
    <property type="entry name" value="SNARE"/>
</dbReference>
<protein>
    <submittedName>
        <fullName evidence="2">BspA family leucine-rich repeat surface protein</fullName>
    </submittedName>
</protein>
<dbReference type="SUPFAM" id="SSF47661">
    <property type="entry name" value="t-snare proteins"/>
    <property type="match status" value="1"/>
</dbReference>
<feature type="coiled-coil region" evidence="1">
    <location>
        <begin position="55"/>
        <end position="208"/>
    </location>
</feature>
<dbReference type="RefSeq" id="WP_259430554.1">
    <property type="nucleotide sequence ID" value="NZ_CP103424.1"/>
</dbReference>
<keyword evidence="1" id="KW-0175">Coiled coil</keyword>
<dbReference type="InterPro" id="IPR005046">
    <property type="entry name" value="DUF285"/>
</dbReference>
<gene>
    <name evidence="2" type="ORF">NX779_02125</name>
</gene>
<keyword evidence="3" id="KW-1185">Reference proteome</keyword>
<evidence type="ECO:0000313" key="2">
    <source>
        <dbReference type="EMBL" id="UWD35412.1"/>
    </source>
</evidence>
<sequence length="525" mass="61485">MKWYKLIALSTIFIPSSIFIPTISSFTYLKQDSNQTITEKINTFNRLITSIGSKVKEIEKESKKLLTKLSDQKQNISSLEQQITDIKLERDMLNASIESLNTHDASLKWRKFILERWKNQLDKDISSIQQLIDKLKEEKERIEEEYSRLSSQLTALKSEKDELQRDLDSLRTRHQELVNIQQDIQGKINSHIRQAETIKQQIDQKKMKIDQIVSNMKSTDKIMREVNSRIGILDSERIKLEAEIKPWISANDAEQNRNNALVNRWIIPTITEIWNNNMKDTIWAGETFESVVNRFNKVVNNKDLKFKLTNIPALDRKVSQTQSLIFDVEQNDKTVLRLTLEAGELHPEERRNPVIENGELKKFGYVKESLNGKSYIRIVFDDSIHTVPEKLPWFITSLRDMLRLNQKTVEIKNMEKWDTSNIKDMSSAFERTRFFNQDISNWDVSNVEDVNRMFAGAQSFRQNIGHWDLCRVNTLNFVTPNSGNWTQFYWDSNLPTVIHNRFTQNSGQFDSRTNVLVYIRPSGNC</sequence>
<dbReference type="Pfam" id="PF03382">
    <property type="entry name" value="DUF285"/>
    <property type="match status" value="1"/>
</dbReference>
<evidence type="ECO:0000256" key="1">
    <source>
        <dbReference type="SAM" id="Coils"/>
    </source>
</evidence>
<dbReference type="Gene3D" id="1.10.287.1490">
    <property type="match status" value="1"/>
</dbReference>
<evidence type="ECO:0000313" key="3">
    <source>
        <dbReference type="Proteomes" id="UP001059819"/>
    </source>
</evidence>